<accession>A0AAU3GP98</accession>
<evidence type="ECO:0000313" key="2">
    <source>
        <dbReference type="EMBL" id="WTY93619.1"/>
    </source>
</evidence>
<dbReference type="CDD" id="cd06587">
    <property type="entry name" value="VOC"/>
    <property type="match status" value="1"/>
</dbReference>
<protein>
    <submittedName>
        <fullName evidence="2">VOC family protein</fullName>
    </submittedName>
</protein>
<gene>
    <name evidence="2" type="ORF">OG626_01325</name>
</gene>
<organism evidence="2">
    <name type="scientific">Streptomyces sp. NBC_01401</name>
    <dbReference type="NCBI Taxonomy" id="2903854"/>
    <lineage>
        <taxon>Bacteria</taxon>
        <taxon>Bacillati</taxon>
        <taxon>Actinomycetota</taxon>
        <taxon>Actinomycetes</taxon>
        <taxon>Kitasatosporales</taxon>
        <taxon>Streptomycetaceae</taxon>
        <taxon>Streptomyces</taxon>
    </lineage>
</organism>
<dbReference type="PANTHER" id="PTHR35908">
    <property type="entry name" value="HYPOTHETICAL FUSION PROTEIN"/>
    <property type="match status" value="1"/>
</dbReference>
<sequence>MPVATYSLVALDCPDPSSLAGFYQAVLGGEIKKYNEVWYDLRVPGGAHIAFQRAADHRPPEWPRGDRNSQQAHLDFDVSDVERAQEEVLALGATPLDLDDRGGERTFRVYADPAGHPFCLCWE</sequence>
<dbReference type="InterPro" id="IPR029068">
    <property type="entry name" value="Glyas_Bleomycin-R_OHBP_Dase"/>
</dbReference>
<reference evidence="2" key="1">
    <citation type="submission" date="2022-10" db="EMBL/GenBank/DDBJ databases">
        <title>The complete genomes of actinobacterial strains from the NBC collection.</title>
        <authorList>
            <person name="Joergensen T.S."/>
            <person name="Alvarez Arevalo M."/>
            <person name="Sterndorff E.B."/>
            <person name="Faurdal D."/>
            <person name="Vuksanovic O."/>
            <person name="Mourched A.-S."/>
            <person name="Charusanti P."/>
            <person name="Shaw S."/>
            <person name="Blin K."/>
            <person name="Weber T."/>
        </authorList>
    </citation>
    <scope>NUCLEOTIDE SEQUENCE</scope>
    <source>
        <strain evidence="2">NBC_01401</strain>
    </source>
</reference>
<evidence type="ECO:0000259" key="1">
    <source>
        <dbReference type="PROSITE" id="PS51819"/>
    </source>
</evidence>
<dbReference type="Pfam" id="PF18029">
    <property type="entry name" value="Glyoxalase_6"/>
    <property type="match status" value="1"/>
</dbReference>
<dbReference type="Gene3D" id="3.10.180.10">
    <property type="entry name" value="2,3-Dihydroxybiphenyl 1,2-Dioxygenase, domain 1"/>
    <property type="match status" value="1"/>
</dbReference>
<proteinExistence type="predicted"/>
<dbReference type="AlphaFoldDB" id="A0AAU3GP98"/>
<dbReference type="SUPFAM" id="SSF54593">
    <property type="entry name" value="Glyoxalase/Bleomycin resistance protein/Dihydroxybiphenyl dioxygenase"/>
    <property type="match status" value="1"/>
</dbReference>
<dbReference type="EMBL" id="CP109535">
    <property type="protein sequence ID" value="WTY93619.1"/>
    <property type="molecule type" value="Genomic_DNA"/>
</dbReference>
<dbReference type="InterPro" id="IPR037523">
    <property type="entry name" value="VOC_core"/>
</dbReference>
<dbReference type="InterPro" id="IPR041581">
    <property type="entry name" value="Glyoxalase_6"/>
</dbReference>
<feature type="domain" description="VOC" evidence="1">
    <location>
        <begin position="5"/>
        <end position="123"/>
    </location>
</feature>
<dbReference type="PROSITE" id="PS51819">
    <property type="entry name" value="VOC"/>
    <property type="match status" value="1"/>
</dbReference>
<dbReference type="PANTHER" id="PTHR35908:SF1">
    <property type="entry name" value="CONSERVED PROTEIN"/>
    <property type="match status" value="1"/>
</dbReference>
<name>A0AAU3GP98_9ACTN</name>